<evidence type="ECO:0000313" key="7">
    <source>
        <dbReference type="EMBL" id="QEP35596.1"/>
    </source>
</evidence>
<proteinExistence type="predicted"/>
<keyword evidence="5" id="KW-0472">Membrane</keyword>
<evidence type="ECO:0000259" key="6">
    <source>
        <dbReference type="Pfam" id="PF06271"/>
    </source>
</evidence>
<evidence type="ECO:0000256" key="4">
    <source>
        <dbReference type="ARBA" id="ARBA00022989"/>
    </source>
</evidence>
<dbReference type="KEGG" id="apai:APAC_2552"/>
<dbReference type="EMBL" id="CP035928">
    <property type="protein sequence ID" value="QEP35596.1"/>
    <property type="molecule type" value="Genomic_DNA"/>
</dbReference>
<dbReference type="PANTHER" id="PTHR36115">
    <property type="entry name" value="PROLINE-RICH ANTIGEN HOMOLOG-RELATED"/>
    <property type="match status" value="1"/>
</dbReference>
<dbReference type="RefSeq" id="WP_130234478.1">
    <property type="nucleotide sequence ID" value="NZ_BMEF01000057.1"/>
</dbReference>
<reference evidence="7 8" key="1">
    <citation type="submission" date="2019-09" db="EMBL/GenBank/DDBJ databases">
        <title>Complete genome sequencing of four Arcobacter species reveals a diverse suite of mobile elements.</title>
        <authorList>
            <person name="Miller W.G."/>
            <person name="Yee E."/>
            <person name="Bono J.L."/>
        </authorList>
    </citation>
    <scope>NUCLEOTIDE SEQUENCE [LARGE SCALE GENOMIC DNA]</scope>
    <source>
        <strain evidence="7 8">LMG 26638</strain>
    </source>
</reference>
<dbReference type="AlphaFoldDB" id="A0A5C2HEH3"/>
<name>A0A5C2HEH3_9BACT</name>
<evidence type="ECO:0000256" key="2">
    <source>
        <dbReference type="ARBA" id="ARBA00022475"/>
    </source>
</evidence>
<reference evidence="7 8" key="3">
    <citation type="submission" date="2019-09" db="EMBL/GenBank/DDBJ databases">
        <title>Taxonomic note: a critical rebuttal of the proposed division of the genus Arcobacter into six genera, emended descriptions of Arcobacter anaerophilus and the genus Arcobacter, and an assessment of genus-level boundaries for Epsilonproteobacteria using in silico genomic comparator tools.</title>
        <authorList>
            <person name="On S.L.W."/>
            <person name="Miller W.G."/>
            <person name="Biggs P."/>
            <person name="Cornelius A."/>
            <person name="Vandamme P."/>
        </authorList>
    </citation>
    <scope>NUCLEOTIDE SEQUENCE [LARGE SCALE GENOMIC DNA]</scope>
    <source>
        <strain evidence="7 8">LMG 26638</strain>
    </source>
</reference>
<dbReference type="InterPro" id="IPR010432">
    <property type="entry name" value="RDD"/>
</dbReference>
<keyword evidence="3" id="KW-0812">Transmembrane</keyword>
<dbReference type="Pfam" id="PF06271">
    <property type="entry name" value="RDD"/>
    <property type="match status" value="1"/>
</dbReference>
<sequence>MAKWRDVKQNRVQKESIEINQSHKKFDETIESATIPSRLKAFLTDTFLITTPIFYIVIYLIMGSGEEFAQNRSLGWSIIFIVHFLIISIFWLKNGQTPGLRAYEGKLVDSKTKNRVSVIQVLIRYVITTFSVISIFLMFTPFFRKDKKTIQDIFSSTIIIPHKN</sequence>
<evidence type="ECO:0000313" key="8">
    <source>
        <dbReference type="Proteomes" id="UP000322726"/>
    </source>
</evidence>
<reference evidence="8" key="2">
    <citation type="submission" date="2019-09" db="EMBL/GenBank/DDBJ databases">
        <title>Complete genome sequencing of four Arcobacter species reveals a diverse suite of mobile elements.</title>
        <authorList>
            <person name="On S.L.W."/>
            <person name="Miller W.G."/>
            <person name="Biggs P."/>
            <person name="Cornelius A."/>
            <person name="Vandamme P."/>
        </authorList>
    </citation>
    <scope>NUCLEOTIDE SEQUENCE [LARGE SCALE GENOMIC DNA]</scope>
    <source>
        <strain evidence="8">LMG 26638</strain>
    </source>
</reference>
<dbReference type="GO" id="GO:0005886">
    <property type="term" value="C:plasma membrane"/>
    <property type="evidence" value="ECO:0007669"/>
    <property type="project" value="UniProtKB-SubCell"/>
</dbReference>
<evidence type="ECO:0000256" key="1">
    <source>
        <dbReference type="ARBA" id="ARBA00004651"/>
    </source>
</evidence>
<protein>
    <submittedName>
        <fullName evidence="7">RDD family membrane protein</fullName>
    </submittedName>
</protein>
<evidence type="ECO:0000256" key="5">
    <source>
        <dbReference type="ARBA" id="ARBA00023136"/>
    </source>
</evidence>
<feature type="domain" description="RDD" evidence="6">
    <location>
        <begin position="33"/>
        <end position="155"/>
    </location>
</feature>
<comment type="subcellular location">
    <subcellularLocation>
        <location evidence="1">Cell membrane</location>
        <topology evidence="1">Multi-pass membrane protein</topology>
    </subcellularLocation>
</comment>
<evidence type="ECO:0000256" key="3">
    <source>
        <dbReference type="ARBA" id="ARBA00022692"/>
    </source>
</evidence>
<organism evidence="7 8">
    <name type="scientific">Malaciobacter pacificus</name>
    <dbReference type="NCBI Taxonomy" id="1080223"/>
    <lineage>
        <taxon>Bacteria</taxon>
        <taxon>Pseudomonadati</taxon>
        <taxon>Campylobacterota</taxon>
        <taxon>Epsilonproteobacteria</taxon>
        <taxon>Campylobacterales</taxon>
        <taxon>Arcobacteraceae</taxon>
        <taxon>Malaciobacter</taxon>
    </lineage>
</organism>
<gene>
    <name evidence="7" type="ORF">APAC_2552</name>
</gene>
<keyword evidence="2" id="KW-1003">Cell membrane</keyword>
<keyword evidence="4" id="KW-1133">Transmembrane helix</keyword>
<dbReference type="OrthoDB" id="5349007at2"/>
<dbReference type="PANTHER" id="PTHR36115:SF10">
    <property type="entry name" value="RDD DOMAIN-CONTAINING PROTEIN"/>
    <property type="match status" value="1"/>
</dbReference>
<accession>A0A5C2HEH3</accession>
<keyword evidence="8" id="KW-1185">Reference proteome</keyword>
<dbReference type="Proteomes" id="UP000322726">
    <property type="component" value="Chromosome"/>
</dbReference>
<dbReference type="InterPro" id="IPR051791">
    <property type="entry name" value="Pra-immunoreactive"/>
</dbReference>